<name>A0AAD0QMN3_CUTAC</name>
<dbReference type="EMBL" id="CP031442">
    <property type="protein sequence ID" value="AXM06288.1"/>
    <property type="molecule type" value="Genomic_DNA"/>
</dbReference>
<sequence length="870" mass="97890">MHLSPYVVFRRTRLAYSQLQSSSFDALWQQVQEMVDKHAQLEVQTSRLTAHLESVISVTAPRDRSRLITLKRDVHNMRVEKVKQRLLHCQGCTASNIMEPVSSWIDTCRSYEILERRLSQVYADSRDEVSRHYRSLYQADAIEPSIQLSGGQLHSDLTRLISHGSRIKPTKERTLETTLVNYLYRAATKPSPFGRFVEVGAFDPSQPNSEPRRCSESSVTTNRILTSWLTAVTARSFAAPEMLAILNSTLRVKRDIIQFIGIPPGEWRGAPSIPEERLLTIRKREDMMSVLKLLMGGPRSVGDLIIALNDQGIDESHATNLLSSLSTAGIIFFRLPVDDHDVHYVQTACTALRLTKDESLRAAFQSLANAEKEFPTASVATRHDLLLSIKDSVNTVASAHDVPAPPDSVLKSPLYEDLPATAAPQTWDSNTVERSARALRSIWLLSDLMDSSQRRQLGLSQFIADMNNGAPVTFLDFFDSFSRLSIRERQGILRGENSPQIARFAQQYSEALLKIRDAVNYTQDEAHLESQVILDAITNIDDFRPTKSVTIRGQFTTSLTSHISQLIINGVMTGYGTYMSRFATFVNPSGTWSLVDGIRRHLSDHFPGQCDLNSVLGFNFNVHPQMTAHSIAYPGVVPVLNGAKTHSIQDLILIPTAEAGPRRVAIFDRAENELIDLQPMNFMVPFGVPLLYRTLEFLCPSTRYLWNPAQDLLDIPMIENSCPRIYFDDVVAQRRSWTCSAETLPCPPEKLFRGDLAALQAFDSWRLSARVPRHVFALVQTATERQIFSGAADAPTLLSEYKHLRRASVHKPIYLDLRNPLLVRSLAKVIMSRPELYVTFSEFLPSEADYTQNGSCPSYAEEYFIELCAE</sequence>
<dbReference type="InterPro" id="IPR006827">
    <property type="entry name" value="Lant_deHydtase_N"/>
</dbReference>
<feature type="domain" description="Lantibiotic dehydratase N-terminal" evidence="1">
    <location>
        <begin position="142"/>
        <end position="557"/>
    </location>
</feature>
<organism evidence="2 3">
    <name type="scientific">Cutibacterium acnes</name>
    <name type="common">Propionibacterium acnes</name>
    <dbReference type="NCBI Taxonomy" id="1747"/>
    <lineage>
        <taxon>Bacteria</taxon>
        <taxon>Bacillati</taxon>
        <taxon>Actinomycetota</taxon>
        <taxon>Actinomycetes</taxon>
        <taxon>Propionibacteriales</taxon>
        <taxon>Propionibacteriaceae</taxon>
        <taxon>Cutibacterium</taxon>
    </lineage>
</organism>
<evidence type="ECO:0000313" key="3">
    <source>
        <dbReference type="Proteomes" id="UP000256621"/>
    </source>
</evidence>
<evidence type="ECO:0000313" key="2">
    <source>
        <dbReference type="EMBL" id="AXM06288.1"/>
    </source>
</evidence>
<evidence type="ECO:0000259" key="1">
    <source>
        <dbReference type="Pfam" id="PF04738"/>
    </source>
</evidence>
<dbReference type="Proteomes" id="UP000256621">
    <property type="component" value="Chromosome"/>
</dbReference>
<dbReference type="Pfam" id="PF04738">
    <property type="entry name" value="Lant_dehydr_N"/>
    <property type="match status" value="1"/>
</dbReference>
<proteinExistence type="predicted"/>
<reference evidence="2 3" key="1">
    <citation type="submission" date="2018-08" db="EMBL/GenBank/DDBJ databases">
        <title>Genome sequencing of Cutibacterium acnes KCOM 1315.</title>
        <authorList>
            <person name="Kook J.-K."/>
            <person name="Park S.-N."/>
            <person name="Lim Y.K."/>
        </authorList>
    </citation>
    <scope>NUCLEOTIDE SEQUENCE [LARGE SCALE GENOMIC DNA]</scope>
    <source>
        <strain evidence="2 3">KCOM 1315</strain>
    </source>
</reference>
<protein>
    <submittedName>
        <fullName evidence="2">Lanthionine biosynthesis protein</fullName>
    </submittedName>
</protein>
<dbReference type="AlphaFoldDB" id="A0AAD0QMN3"/>
<accession>A0AAD0QMN3</accession>
<gene>
    <name evidence="2" type="ORF">DXN06_03300</name>
</gene>